<dbReference type="GO" id="GO:0016787">
    <property type="term" value="F:hydrolase activity"/>
    <property type="evidence" value="ECO:0007669"/>
    <property type="project" value="UniProtKB-KW"/>
</dbReference>
<feature type="domain" description="DUF7779" evidence="1">
    <location>
        <begin position="292"/>
        <end position="388"/>
    </location>
</feature>
<reference evidence="2" key="2">
    <citation type="submission" date="2023-06" db="EMBL/GenBank/DDBJ databases">
        <authorList>
            <consortium name="Lawrence Berkeley National Laboratory"/>
            <person name="Haridas S."/>
            <person name="Hensen N."/>
            <person name="Bonometti L."/>
            <person name="Westerberg I."/>
            <person name="Brannstrom I.O."/>
            <person name="Guillou S."/>
            <person name="Cros-Aarteil S."/>
            <person name="Calhoun S."/>
            <person name="Kuo A."/>
            <person name="Mondo S."/>
            <person name="Pangilinan J."/>
            <person name="Riley R."/>
            <person name="Labutti K."/>
            <person name="Andreopoulos B."/>
            <person name="Lipzen A."/>
            <person name="Chen C."/>
            <person name="Yanf M."/>
            <person name="Daum C."/>
            <person name="Ng V."/>
            <person name="Clum A."/>
            <person name="Steindorff A."/>
            <person name="Ohm R."/>
            <person name="Martin F."/>
            <person name="Silar P."/>
            <person name="Natvig D."/>
            <person name="Lalanne C."/>
            <person name="Gautier V."/>
            <person name="Ament-Velasquez S.L."/>
            <person name="Kruys A."/>
            <person name="Hutchinson M.I."/>
            <person name="Powell A.J."/>
            <person name="Barry K."/>
            <person name="Miller A.N."/>
            <person name="Grigoriev I.V."/>
            <person name="Debuchy R."/>
            <person name="Gladieux P."/>
            <person name="Thoren M.H."/>
            <person name="Johannesson H."/>
        </authorList>
    </citation>
    <scope>NUCLEOTIDE SEQUENCE</scope>
    <source>
        <strain evidence="2">CBS 168.71</strain>
    </source>
</reference>
<dbReference type="PANTHER" id="PTHR35205:SF1">
    <property type="entry name" value="ZU5 DOMAIN-CONTAINING PROTEIN"/>
    <property type="match status" value="1"/>
</dbReference>
<evidence type="ECO:0000313" key="3">
    <source>
        <dbReference type="Proteomes" id="UP001278766"/>
    </source>
</evidence>
<keyword evidence="2" id="KW-0378">Hydrolase</keyword>
<organism evidence="2 3">
    <name type="scientific">Chaetomium fimeti</name>
    <dbReference type="NCBI Taxonomy" id="1854472"/>
    <lineage>
        <taxon>Eukaryota</taxon>
        <taxon>Fungi</taxon>
        <taxon>Dikarya</taxon>
        <taxon>Ascomycota</taxon>
        <taxon>Pezizomycotina</taxon>
        <taxon>Sordariomycetes</taxon>
        <taxon>Sordariomycetidae</taxon>
        <taxon>Sordariales</taxon>
        <taxon>Chaetomiaceae</taxon>
        <taxon>Chaetomium</taxon>
    </lineage>
</organism>
<dbReference type="Proteomes" id="UP001278766">
    <property type="component" value="Unassembled WGS sequence"/>
</dbReference>
<protein>
    <submittedName>
        <fullName evidence="2">P-loop containing nucleoside triphosphate hydrolase protein</fullName>
    </submittedName>
</protein>
<comment type="caution">
    <text evidence="2">The sequence shown here is derived from an EMBL/GenBank/DDBJ whole genome shotgun (WGS) entry which is preliminary data.</text>
</comment>
<gene>
    <name evidence="2" type="ORF">B0H64DRAFT_375275</name>
</gene>
<dbReference type="PANTHER" id="PTHR35205">
    <property type="entry name" value="NB-ARC AND TPR DOMAIN PROTEIN"/>
    <property type="match status" value="1"/>
</dbReference>
<dbReference type="RefSeq" id="XP_062658003.1">
    <property type="nucleotide sequence ID" value="XM_062802402.1"/>
</dbReference>
<dbReference type="Gene3D" id="3.40.50.300">
    <property type="entry name" value="P-loop containing nucleotide triphosphate hydrolases"/>
    <property type="match status" value="1"/>
</dbReference>
<reference evidence="2" key="1">
    <citation type="journal article" date="2023" name="Mol. Phylogenet. Evol.">
        <title>Genome-scale phylogeny and comparative genomics of the fungal order Sordariales.</title>
        <authorList>
            <person name="Hensen N."/>
            <person name="Bonometti L."/>
            <person name="Westerberg I."/>
            <person name="Brannstrom I.O."/>
            <person name="Guillou S."/>
            <person name="Cros-Aarteil S."/>
            <person name="Calhoun S."/>
            <person name="Haridas S."/>
            <person name="Kuo A."/>
            <person name="Mondo S."/>
            <person name="Pangilinan J."/>
            <person name="Riley R."/>
            <person name="LaButti K."/>
            <person name="Andreopoulos B."/>
            <person name="Lipzen A."/>
            <person name="Chen C."/>
            <person name="Yan M."/>
            <person name="Daum C."/>
            <person name="Ng V."/>
            <person name="Clum A."/>
            <person name="Steindorff A."/>
            <person name="Ohm R.A."/>
            <person name="Martin F."/>
            <person name="Silar P."/>
            <person name="Natvig D.O."/>
            <person name="Lalanne C."/>
            <person name="Gautier V."/>
            <person name="Ament-Velasquez S.L."/>
            <person name="Kruys A."/>
            <person name="Hutchinson M.I."/>
            <person name="Powell A.J."/>
            <person name="Barry K."/>
            <person name="Miller A.N."/>
            <person name="Grigoriev I.V."/>
            <person name="Debuchy R."/>
            <person name="Gladieux P."/>
            <person name="Hiltunen Thoren M."/>
            <person name="Johannesson H."/>
        </authorList>
    </citation>
    <scope>NUCLEOTIDE SEQUENCE</scope>
    <source>
        <strain evidence="2">CBS 168.71</strain>
    </source>
</reference>
<dbReference type="Pfam" id="PF25000">
    <property type="entry name" value="DUF7779"/>
    <property type="match status" value="1"/>
</dbReference>
<sequence length="629" mass="71596">MAADSKPPEMPIYLRTAINQNPNFVGRSKIIDQIDRELLPDNPNPNHSPSRLRSFALCGFGGLGKTQIATFYAFERTNAFDAIFWIQASDVDKLYNGFRDMAESLGLVNEGDEGDMVVSRDKVLQWLCHPRKQQPPTAMSSADTTAGASRFAKWLIIFDDADNIDIVSEFWPSTTHGAILVTSRDPLAKTSDLAMEGIDLPPMTDSECALLLQKQVAETNDPDASRAALSLVTRLGNIPLAVSQIATQIRRKFMTIEEYLGRYGEGSLLGELNKVKALPPKERYRFTVSTVWRFEDFSPQAISLMRVMAFMDPDAVTERILRQDVEIPEGSLVGEVEHTCSYPKLDLYVDARAELLRTSLTSRNRETKTLGWYKQVQEVVRERMTRDELHIHYQVAIDLLFRAWEFAEDRSSRESFRRKRCEEVLPHVQTILSAYDLAVRESGLPLEKARQLVQLLQETGWYLVQGAQYMPALSALELAVKICNDHGDGMKDLLADTLFLYARCGEKTNMDLQTVIGYCLQGLAHRIKNPLSMEYCWSRRRGVLVARSHFIQAIDIFKRSPYHKPELARALYKISCFYNLRKAMCGLEAAEAPDRERAVEMYYELCPLAAANERLGEKDFDSRVRFWSR</sequence>
<dbReference type="GeneID" id="87839350"/>
<dbReference type="InterPro" id="IPR056681">
    <property type="entry name" value="DUF7779"/>
</dbReference>
<accession>A0AAE0HDE1</accession>
<dbReference type="SUPFAM" id="SSF52540">
    <property type="entry name" value="P-loop containing nucleoside triphosphate hydrolases"/>
    <property type="match status" value="1"/>
</dbReference>
<dbReference type="AlphaFoldDB" id="A0AAE0HDE1"/>
<dbReference type="InterPro" id="IPR027417">
    <property type="entry name" value="P-loop_NTPase"/>
</dbReference>
<evidence type="ECO:0000313" key="2">
    <source>
        <dbReference type="EMBL" id="KAK3294489.1"/>
    </source>
</evidence>
<keyword evidence="3" id="KW-1185">Reference proteome</keyword>
<proteinExistence type="predicted"/>
<evidence type="ECO:0000259" key="1">
    <source>
        <dbReference type="Pfam" id="PF25000"/>
    </source>
</evidence>
<name>A0AAE0HDE1_9PEZI</name>
<dbReference type="EMBL" id="JAUEPN010000005">
    <property type="protein sequence ID" value="KAK3294489.1"/>
    <property type="molecule type" value="Genomic_DNA"/>
</dbReference>
<dbReference type="GO" id="GO:0043531">
    <property type="term" value="F:ADP binding"/>
    <property type="evidence" value="ECO:0007669"/>
    <property type="project" value="InterPro"/>
</dbReference>